<evidence type="ECO:0000259" key="3">
    <source>
        <dbReference type="Pfam" id="PF02826"/>
    </source>
</evidence>
<dbReference type="Pfam" id="PF02826">
    <property type="entry name" value="2-Hacid_dh_C"/>
    <property type="match status" value="1"/>
</dbReference>
<evidence type="ECO:0000313" key="4">
    <source>
        <dbReference type="EMBL" id="MBP2168954.1"/>
    </source>
</evidence>
<dbReference type="SUPFAM" id="SSF51735">
    <property type="entry name" value="NAD(P)-binding Rossmann-fold domains"/>
    <property type="match status" value="1"/>
</dbReference>
<name>A0ABS4P8J1_9GAMM</name>
<keyword evidence="1" id="KW-0560">Oxidoreductase</keyword>
<reference evidence="5" key="2">
    <citation type="submission" date="2023-07" db="EMBL/GenBank/DDBJ databases">
        <title>Genome mining of underrepresented organisms for secondary metabolites.</title>
        <authorList>
            <person name="D'Agostino P.M."/>
        </authorList>
    </citation>
    <scope>NUCLEOTIDE SEQUENCE [LARGE SCALE GENOMIC DNA]</scope>
    <source>
        <strain evidence="5">WS4403</strain>
    </source>
</reference>
<evidence type="ECO:0000256" key="1">
    <source>
        <dbReference type="ARBA" id="ARBA00023002"/>
    </source>
</evidence>
<evidence type="ECO:0000256" key="2">
    <source>
        <dbReference type="ARBA" id="ARBA00023027"/>
    </source>
</evidence>
<protein>
    <submittedName>
        <fullName evidence="4">Phosphoglycerate dehydrogenase-like enzyme</fullName>
    </submittedName>
</protein>
<dbReference type="InterPro" id="IPR036291">
    <property type="entry name" value="NAD(P)-bd_dom_sf"/>
</dbReference>
<reference evidence="4 5" key="1">
    <citation type="submission" date="2021-03" db="EMBL/GenBank/DDBJ databases">
        <authorList>
            <person name="D'Agostino P."/>
            <person name="Huntemann M."/>
            <person name="Clum A."/>
            <person name="Spunde A."/>
            <person name="Palaniappan K."/>
            <person name="Ritter S."/>
            <person name="Mikhailova N."/>
            <person name="Chen I.-M."/>
            <person name="Stamatis D."/>
            <person name="Reddy T."/>
            <person name="O'Malley R."/>
            <person name="Daum C."/>
            <person name="Shapiro N."/>
            <person name="Ivanova N."/>
            <person name="Kyrpides N."/>
            <person name="Woyke T."/>
        </authorList>
    </citation>
    <scope>NUCLEOTIDE SEQUENCE [LARGE SCALE GENOMIC DNA]</scope>
    <source>
        <strain evidence="4 5">WS4403</strain>
    </source>
</reference>
<organism evidence="4 5">
    <name type="scientific">Winslowiella toletana</name>
    <dbReference type="NCBI Taxonomy" id="92490"/>
    <lineage>
        <taxon>Bacteria</taxon>
        <taxon>Pseudomonadati</taxon>
        <taxon>Pseudomonadota</taxon>
        <taxon>Gammaproteobacteria</taxon>
        <taxon>Enterobacterales</taxon>
        <taxon>Erwiniaceae</taxon>
        <taxon>Winslowiella</taxon>
    </lineage>
</organism>
<comment type="caution">
    <text evidence="4">The sequence shown here is derived from an EMBL/GenBank/DDBJ whole genome shotgun (WGS) entry which is preliminary data.</text>
</comment>
<gene>
    <name evidence="4" type="ORF">J2125_002146</name>
</gene>
<feature type="domain" description="D-isomer specific 2-hydroxyacid dehydrogenase NAD-binding" evidence="3">
    <location>
        <begin position="113"/>
        <end position="285"/>
    </location>
</feature>
<proteinExistence type="predicted"/>
<dbReference type="InterPro" id="IPR006140">
    <property type="entry name" value="D-isomer_DH_NAD-bd"/>
</dbReference>
<dbReference type="PANTHER" id="PTHR43333:SF1">
    <property type="entry name" value="D-ISOMER SPECIFIC 2-HYDROXYACID DEHYDROGENASE NAD-BINDING DOMAIN-CONTAINING PROTEIN"/>
    <property type="match status" value="1"/>
</dbReference>
<keyword evidence="2" id="KW-0520">NAD</keyword>
<accession>A0ABS4P8J1</accession>
<dbReference type="RefSeq" id="WP_017799746.1">
    <property type="nucleotide sequence ID" value="NZ_JAGGMQ010000001.1"/>
</dbReference>
<dbReference type="Gene3D" id="3.40.50.720">
    <property type="entry name" value="NAD(P)-binding Rossmann-like Domain"/>
    <property type="match status" value="2"/>
</dbReference>
<keyword evidence="5" id="KW-1185">Reference proteome</keyword>
<dbReference type="Proteomes" id="UP001195624">
    <property type="component" value="Unassembled WGS sequence"/>
</dbReference>
<dbReference type="EMBL" id="JAGGMQ010000001">
    <property type="protein sequence ID" value="MBP2168954.1"/>
    <property type="molecule type" value="Genomic_DNA"/>
</dbReference>
<dbReference type="CDD" id="cd05300">
    <property type="entry name" value="2-Hacid_dh_1"/>
    <property type="match status" value="1"/>
</dbReference>
<evidence type="ECO:0000313" key="5">
    <source>
        <dbReference type="Proteomes" id="UP001195624"/>
    </source>
</evidence>
<sequence>MHIHIENDASAPQALQLPVELLQQRIDANPLLRGKFTLSENSDAERVAAFLPAAEILWAGRKLPLYHYPTPQLKWVQVMSAGVESWLEKWPAAIQLVNASGVHGDKGAEFILMAALMFNYGIPGFLQDQASQQWRPTFGGCARGKKVLLLGVGGIGAAAAAMLTRQGYEVCGVTRSGYSEAELARCIAMADIDAELADTDVLVSTLPLTAETEGLFNARRLAQLPARAGVIIVGRARVFDYHALREMLSQQQLAGAVLDVFPQEPLPAGDPLWHCPGLIITPHCSLDDHGAYLEGCLSRFIQNLERYQAGEPLINRVNPETGY</sequence>
<dbReference type="PANTHER" id="PTHR43333">
    <property type="entry name" value="2-HACID_DH_C DOMAIN-CONTAINING PROTEIN"/>
    <property type="match status" value="1"/>
</dbReference>